<gene>
    <name evidence="2" type="ORF">IAB08_05200</name>
</gene>
<keyword evidence="1" id="KW-0732">Signal</keyword>
<comment type="caution">
    <text evidence="2">The sequence shown here is derived from an EMBL/GenBank/DDBJ whole genome shotgun (WGS) entry which is preliminary data.</text>
</comment>
<name>A0A9D9DV33_9BACT</name>
<organism evidence="2 3">
    <name type="scientific">Candidatus Pullibacteroides excrementavium</name>
    <dbReference type="NCBI Taxonomy" id="2840905"/>
    <lineage>
        <taxon>Bacteria</taxon>
        <taxon>Pseudomonadati</taxon>
        <taxon>Bacteroidota</taxon>
        <taxon>Bacteroidia</taxon>
        <taxon>Bacteroidales</taxon>
        <taxon>Candidatus Pullibacteroides</taxon>
    </lineage>
</organism>
<accession>A0A9D9DV33</accession>
<sequence>MKKVILSSATMLVVLFAVSMPAWGQLSDGKTFSRTIKTGNRPGQGDWGIYIGPSVMQIIEMVDDDINWRGMPLVNVKYYATDHWETRMGLQLYNTSTNMKGRVEEVVGKIGTGTRETYVKLMPGFAYHFSPKNLLDVYMGASMPFGFNADKQVEMAGDDYKRVISRNSFLWGFEAFIGLQCFIADLPLSIGLEYGFTAFRKFGNKYRNVITENGEKQVYYTNGDGALYEKLNSSTGELGSDFRITFTYYFR</sequence>
<dbReference type="EMBL" id="JADIMZ010000080">
    <property type="protein sequence ID" value="MBO8432670.1"/>
    <property type="molecule type" value="Genomic_DNA"/>
</dbReference>
<dbReference type="Proteomes" id="UP000823612">
    <property type="component" value="Unassembled WGS sequence"/>
</dbReference>
<dbReference type="AlphaFoldDB" id="A0A9D9DV33"/>
<evidence type="ECO:0008006" key="4">
    <source>
        <dbReference type="Google" id="ProtNLM"/>
    </source>
</evidence>
<evidence type="ECO:0000313" key="2">
    <source>
        <dbReference type="EMBL" id="MBO8432670.1"/>
    </source>
</evidence>
<feature type="chain" id="PRO_5039680828" description="Outer membrane protein beta-barrel domain-containing protein" evidence="1">
    <location>
        <begin position="25"/>
        <end position="251"/>
    </location>
</feature>
<proteinExistence type="predicted"/>
<protein>
    <recommendedName>
        <fullName evidence="4">Outer membrane protein beta-barrel domain-containing protein</fullName>
    </recommendedName>
</protein>
<dbReference type="Gene3D" id="2.40.160.20">
    <property type="match status" value="1"/>
</dbReference>
<reference evidence="2" key="1">
    <citation type="submission" date="2020-10" db="EMBL/GenBank/DDBJ databases">
        <authorList>
            <person name="Gilroy R."/>
        </authorList>
    </citation>
    <scope>NUCLEOTIDE SEQUENCE</scope>
    <source>
        <strain evidence="2">2889</strain>
    </source>
</reference>
<evidence type="ECO:0000313" key="3">
    <source>
        <dbReference type="Proteomes" id="UP000823612"/>
    </source>
</evidence>
<reference evidence="2" key="2">
    <citation type="journal article" date="2021" name="PeerJ">
        <title>Extensive microbial diversity within the chicken gut microbiome revealed by metagenomics and culture.</title>
        <authorList>
            <person name="Gilroy R."/>
            <person name="Ravi A."/>
            <person name="Getino M."/>
            <person name="Pursley I."/>
            <person name="Horton D.L."/>
            <person name="Alikhan N.F."/>
            <person name="Baker D."/>
            <person name="Gharbi K."/>
            <person name="Hall N."/>
            <person name="Watson M."/>
            <person name="Adriaenssens E.M."/>
            <person name="Foster-Nyarko E."/>
            <person name="Jarju S."/>
            <person name="Secka A."/>
            <person name="Antonio M."/>
            <person name="Oren A."/>
            <person name="Chaudhuri R.R."/>
            <person name="La Ragione R."/>
            <person name="Hildebrand F."/>
            <person name="Pallen M.J."/>
        </authorList>
    </citation>
    <scope>NUCLEOTIDE SEQUENCE</scope>
    <source>
        <strain evidence="2">2889</strain>
    </source>
</reference>
<evidence type="ECO:0000256" key="1">
    <source>
        <dbReference type="SAM" id="SignalP"/>
    </source>
</evidence>
<feature type="signal peptide" evidence="1">
    <location>
        <begin position="1"/>
        <end position="24"/>
    </location>
</feature>